<name>W6MR13_9ASCO</name>
<dbReference type="Proteomes" id="UP000019384">
    <property type="component" value="Unassembled WGS sequence"/>
</dbReference>
<dbReference type="GO" id="GO:0005739">
    <property type="term" value="C:mitochondrion"/>
    <property type="evidence" value="ECO:0007669"/>
    <property type="project" value="GOC"/>
</dbReference>
<accession>W6MR13</accession>
<organism evidence="2 3">
    <name type="scientific">Kuraishia capsulata CBS 1993</name>
    <dbReference type="NCBI Taxonomy" id="1382522"/>
    <lineage>
        <taxon>Eukaryota</taxon>
        <taxon>Fungi</taxon>
        <taxon>Dikarya</taxon>
        <taxon>Ascomycota</taxon>
        <taxon>Saccharomycotina</taxon>
        <taxon>Pichiomycetes</taxon>
        <taxon>Pichiales</taxon>
        <taxon>Pichiaceae</taxon>
        <taxon>Kuraishia</taxon>
    </lineage>
</organism>
<proteinExistence type="predicted"/>
<dbReference type="GO" id="GO:0034553">
    <property type="term" value="P:mitochondrial respiratory chain complex II assembly"/>
    <property type="evidence" value="ECO:0007669"/>
    <property type="project" value="EnsemblFungi"/>
</dbReference>
<dbReference type="Pfam" id="PF05347">
    <property type="entry name" value="Complex1_LYR"/>
    <property type="match status" value="1"/>
</dbReference>
<dbReference type="STRING" id="1382522.W6MR13"/>
<dbReference type="OrthoDB" id="273010at2759"/>
<dbReference type="GeneID" id="34522166"/>
<gene>
    <name evidence="2" type="ORF">KUCA_T00004773001</name>
</gene>
<reference evidence="2" key="1">
    <citation type="submission" date="2013-12" db="EMBL/GenBank/DDBJ databases">
        <authorList>
            <person name="Genoscope - CEA"/>
        </authorList>
    </citation>
    <scope>NUCLEOTIDE SEQUENCE</scope>
    <source>
        <strain evidence="2">CBS 1993</strain>
    </source>
</reference>
<evidence type="ECO:0000313" key="2">
    <source>
        <dbReference type="EMBL" id="CDK28788.1"/>
    </source>
</evidence>
<sequence length="80" mass="9412">MHTVCQDEASSKSPRNLITREIKTNAGTQKNQDHWRQFIREEFAKNKNIPKKKFGTIEHLIRAGHKRYEMYSSDAITDVH</sequence>
<dbReference type="RefSeq" id="XP_022460778.1">
    <property type="nucleotide sequence ID" value="XM_022605851.1"/>
</dbReference>
<dbReference type="EMBL" id="HG793130">
    <property type="protein sequence ID" value="CDK28788.1"/>
    <property type="molecule type" value="Genomic_DNA"/>
</dbReference>
<protein>
    <recommendedName>
        <fullName evidence="1">Complex 1 LYR protein domain-containing protein</fullName>
    </recommendedName>
</protein>
<evidence type="ECO:0000259" key="1">
    <source>
        <dbReference type="Pfam" id="PF05347"/>
    </source>
</evidence>
<evidence type="ECO:0000313" key="3">
    <source>
        <dbReference type="Proteomes" id="UP000019384"/>
    </source>
</evidence>
<feature type="domain" description="Complex 1 LYR protein" evidence="1">
    <location>
        <begin position="30"/>
        <end position="70"/>
    </location>
</feature>
<keyword evidence="3" id="KW-1185">Reference proteome</keyword>
<dbReference type="HOGENOM" id="CLU_2590103_0_0_1"/>
<reference evidence="2" key="2">
    <citation type="submission" date="2014-02" db="EMBL/GenBank/DDBJ databases">
        <title>Complete DNA sequence of /Kuraishia capsulata/ illustrates novel genomic features among budding yeasts (/Saccharomycotina/).</title>
        <authorList>
            <person name="Morales L."/>
            <person name="Noel B."/>
            <person name="Porcel B."/>
            <person name="Marcet-Houben M."/>
            <person name="Hullo M-F."/>
            <person name="Sacerdot C."/>
            <person name="Tekaia F."/>
            <person name="Leh-Louis V."/>
            <person name="Despons L."/>
            <person name="Khanna V."/>
            <person name="Aury J-M."/>
            <person name="Barbe V."/>
            <person name="Couloux A."/>
            <person name="Labadie K."/>
            <person name="Pelletier E."/>
            <person name="Souciet J-L."/>
            <person name="Boekhout T."/>
            <person name="Gabaldon T."/>
            <person name="Wincker P."/>
            <person name="Dujon B."/>
        </authorList>
    </citation>
    <scope>NUCLEOTIDE SEQUENCE</scope>
    <source>
        <strain evidence="2">CBS 1993</strain>
    </source>
</reference>
<dbReference type="AlphaFoldDB" id="W6MR13"/>
<dbReference type="InterPro" id="IPR008011">
    <property type="entry name" value="Complex1_LYR_dom"/>
</dbReference>